<reference evidence="1" key="1">
    <citation type="journal article" date="2021" name="Proc. Natl. Acad. Sci. U.S.A.">
        <title>Three genomes in the algal genus Volvox reveal the fate of a haploid sex-determining region after a transition to homothallism.</title>
        <authorList>
            <person name="Yamamoto K."/>
            <person name="Hamaji T."/>
            <person name="Kawai-Toyooka H."/>
            <person name="Matsuzaki R."/>
            <person name="Takahashi F."/>
            <person name="Nishimura Y."/>
            <person name="Kawachi M."/>
            <person name="Noguchi H."/>
            <person name="Minakuchi Y."/>
            <person name="Umen J.G."/>
            <person name="Toyoda A."/>
            <person name="Nozaki H."/>
        </authorList>
    </citation>
    <scope>NUCLEOTIDE SEQUENCE</scope>
    <source>
        <strain evidence="1">NIES-3780</strain>
    </source>
</reference>
<evidence type="ECO:0000313" key="1">
    <source>
        <dbReference type="EMBL" id="GIL62044.1"/>
    </source>
</evidence>
<protein>
    <submittedName>
        <fullName evidence="1">Uncharacterized protein</fullName>
    </submittedName>
</protein>
<comment type="caution">
    <text evidence="1">The sequence shown here is derived from an EMBL/GenBank/DDBJ whole genome shotgun (WGS) entry which is preliminary data.</text>
</comment>
<accession>A0A8J4F5K3</accession>
<proteinExistence type="predicted"/>
<keyword evidence="2" id="KW-1185">Reference proteome</keyword>
<dbReference type="EMBL" id="BNCO01000049">
    <property type="protein sequence ID" value="GIL62044.1"/>
    <property type="molecule type" value="Genomic_DNA"/>
</dbReference>
<evidence type="ECO:0000313" key="2">
    <source>
        <dbReference type="Proteomes" id="UP000747399"/>
    </source>
</evidence>
<dbReference type="AlphaFoldDB" id="A0A8J4F5K3"/>
<name>A0A8J4F5K3_9CHLO</name>
<organism evidence="1 2">
    <name type="scientific">Volvox africanus</name>
    <dbReference type="NCBI Taxonomy" id="51714"/>
    <lineage>
        <taxon>Eukaryota</taxon>
        <taxon>Viridiplantae</taxon>
        <taxon>Chlorophyta</taxon>
        <taxon>core chlorophytes</taxon>
        <taxon>Chlorophyceae</taxon>
        <taxon>CS clade</taxon>
        <taxon>Chlamydomonadales</taxon>
        <taxon>Volvocaceae</taxon>
        <taxon>Volvox</taxon>
    </lineage>
</organism>
<gene>
    <name evidence="1" type="ORF">Vafri_16354</name>
</gene>
<sequence length="120" mass="12258">MASTCCSAASAFPFKSAAAAAAPSATSSAAVRTSTSDICCRSCLATAACISGTYLIGKEGPNIRRALLGAEVNHMYKIRPVPIRCMLRTASNDSSQVLHACACCPACAMCLLSGSLFLTS</sequence>
<dbReference type="Proteomes" id="UP000747399">
    <property type="component" value="Unassembled WGS sequence"/>
</dbReference>